<reference evidence="6 7" key="1">
    <citation type="journal article" date="2015" name="Genome Announc.">
        <title>Draft Genome Sequence of Clostridium tyrobutyricum Strain DIVETGP, Isolated from Cow's Milk for Grana Padano Production.</title>
        <authorList>
            <person name="Soggiu A."/>
            <person name="Piras C."/>
            <person name="Gaiarsa S."/>
            <person name="Sassera D."/>
            <person name="Roncada P."/>
            <person name="Bendixen E."/>
            <person name="Brasca M."/>
            <person name="Bonizzi L."/>
        </authorList>
    </citation>
    <scope>NUCLEOTIDE SEQUENCE [LARGE SCALE GENOMIC DNA]</scope>
    <source>
        <strain evidence="6 7">DIVETGP</strain>
    </source>
</reference>
<dbReference type="GeneID" id="29420872"/>
<dbReference type="PRINTS" id="PR00990">
    <property type="entry name" value="RIBOKINASE"/>
</dbReference>
<gene>
    <name evidence="6" type="ORF">CTDIVETGP_1415</name>
</gene>
<dbReference type="PROSITE" id="PS00583">
    <property type="entry name" value="PFKB_KINASES_1"/>
    <property type="match status" value="1"/>
</dbReference>
<evidence type="ECO:0000313" key="7">
    <source>
        <dbReference type="Proteomes" id="UP000019482"/>
    </source>
</evidence>
<dbReference type="EMBL" id="CBXI010000023">
    <property type="protein sequence ID" value="CDL91345.1"/>
    <property type="molecule type" value="Genomic_DNA"/>
</dbReference>
<dbReference type="EC" id="2.7.1.4" evidence="6"/>
<evidence type="ECO:0000256" key="2">
    <source>
        <dbReference type="ARBA" id="ARBA00022679"/>
    </source>
</evidence>
<dbReference type="InterPro" id="IPR029056">
    <property type="entry name" value="Ribokinase-like"/>
</dbReference>
<comment type="caution">
    <text evidence="6">The sequence shown here is derived from an EMBL/GenBank/DDBJ whole genome shotgun (WGS) entry which is preliminary data.</text>
</comment>
<dbReference type="AlphaFoldDB" id="W6N5K1"/>
<dbReference type="InterPro" id="IPR050306">
    <property type="entry name" value="PfkB_Carbo_kinase"/>
</dbReference>
<dbReference type="PANTHER" id="PTHR43085:SF54">
    <property type="entry name" value="PUTATIVE-RELATED"/>
    <property type="match status" value="1"/>
</dbReference>
<sequence length="317" mass="34055">MKKVLCIGELLIDFICTDIGVSLSSGDNFLKKAGGAPANVTSAISRLGGKASFGGSVGQDPFGDFLENSLVKEGVDTTFLKREGKPTTMSFVSVQEDGERDFVFARGADEIYEPDEKEAKEMESFDIFHFGSATALLGGSLRDTYDKFFAYAEKSQKLICFDPNYRDNLWAGRDQEFIELSKKYIAKSDIVKVSDAEACLITGISDVKDAALALSKLGETVLLVTLGKEGTLIIAGDHVETVGSVKIKSVDSTGAGDAFVGALLYKMAYSDSKDILKDNNAFSNIVKFANAVGALTCTEMGATEALPTLDKVNKFLQ</sequence>
<evidence type="ECO:0000259" key="5">
    <source>
        <dbReference type="Pfam" id="PF00294"/>
    </source>
</evidence>
<dbReference type="InterPro" id="IPR011611">
    <property type="entry name" value="PfkB_dom"/>
</dbReference>
<keyword evidence="7" id="KW-1185">Reference proteome</keyword>
<dbReference type="Gene3D" id="3.40.1190.20">
    <property type="match status" value="1"/>
</dbReference>
<proteinExistence type="inferred from homology"/>
<evidence type="ECO:0000256" key="3">
    <source>
        <dbReference type="ARBA" id="ARBA00022777"/>
    </source>
</evidence>
<dbReference type="GO" id="GO:0008865">
    <property type="term" value="F:fructokinase activity"/>
    <property type="evidence" value="ECO:0007669"/>
    <property type="project" value="UniProtKB-EC"/>
</dbReference>
<dbReference type="SUPFAM" id="SSF53613">
    <property type="entry name" value="Ribokinase-like"/>
    <property type="match status" value="1"/>
</dbReference>
<dbReference type="OrthoDB" id="9813569at2"/>
<dbReference type="InterPro" id="IPR002173">
    <property type="entry name" value="Carboh/pur_kinase_PfkB_CS"/>
</dbReference>
<dbReference type="CDD" id="cd01167">
    <property type="entry name" value="bac_FRK"/>
    <property type="match status" value="1"/>
</dbReference>
<organism evidence="6 7">
    <name type="scientific">Clostridium tyrobutyricum DIVETGP</name>
    <dbReference type="NCBI Taxonomy" id="1408889"/>
    <lineage>
        <taxon>Bacteria</taxon>
        <taxon>Bacillati</taxon>
        <taxon>Bacillota</taxon>
        <taxon>Clostridia</taxon>
        <taxon>Eubacteriales</taxon>
        <taxon>Clostridiaceae</taxon>
        <taxon>Clostridium</taxon>
    </lineage>
</organism>
<protein>
    <submittedName>
        <fullName evidence="6">Fructokinase</fullName>
        <ecNumber evidence="6">2.7.1.4</ecNumber>
    </submittedName>
</protein>
<dbReference type="RefSeq" id="WP_017894621.1">
    <property type="nucleotide sequence ID" value="NZ_CBXI010000023.1"/>
</dbReference>
<name>W6N5K1_CLOTY</name>
<comment type="similarity">
    <text evidence="1 4">Belongs to the carbohydrate kinase PfkB family.</text>
</comment>
<accession>W6N5K1</accession>
<keyword evidence="2 4" id="KW-0808">Transferase</keyword>
<feature type="domain" description="Carbohydrate kinase PfkB" evidence="5">
    <location>
        <begin position="1"/>
        <end position="308"/>
    </location>
</feature>
<evidence type="ECO:0000256" key="1">
    <source>
        <dbReference type="ARBA" id="ARBA00010688"/>
    </source>
</evidence>
<dbReference type="InterPro" id="IPR002139">
    <property type="entry name" value="Ribo/fructo_kinase"/>
</dbReference>
<dbReference type="GO" id="GO:0006000">
    <property type="term" value="P:fructose metabolic process"/>
    <property type="evidence" value="ECO:0007669"/>
    <property type="project" value="UniProtKB-ARBA"/>
</dbReference>
<dbReference type="Pfam" id="PF00294">
    <property type="entry name" value="PfkB"/>
    <property type="match status" value="1"/>
</dbReference>
<evidence type="ECO:0000313" key="6">
    <source>
        <dbReference type="EMBL" id="CDL91345.1"/>
    </source>
</evidence>
<keyword evidence="3 4" id="KW-0418">Kinase</keyword>
<dbReference type="PROSITE" id="PS00584">
    <property type="entry name" value="PFKB_KINASES_2"/>
    <property type="match status" value="1"/>
</dbReference>
<dbReference type="PANTHER" id="PTHR43085">
    <property type="entry name" value="HEXOKINASE FAMILY MEMBER"/>
    <property type="match status" value="1"/>
</dbReference>
<evidence type="ECO:0000256" key="4">
    <source>
        <dbReference type="RuleBase" id="RU003704"/>
    </source>
</evidence>
<dbReference type="Proteomes" id="UP000019482">
    <property type="component" value="Unassembled WGS sequence"/>
</dbReference>